<dbReference type="HAMAP" id="MF_00028">
    <property type="entry name" value="CobQ"/>
    <property type="match status" value="1"/>
</dbReference>
<dbReference type="InterPro" id="IPR011698">
    <property type="entry name" value="GATase_3"/>
</dbReference>
<evidence type="ECO:0000256" key="4">
    <source>
        <dbReference type="HAMAP-Rule" id="MF_00028"/>
    </source>
</evidence>
<dbReference type="EMBL" id="QWLA01000031">
    <property type="protein sequence ID" value="RIH86276.1"/>
    <property type="molecule type" value="Genomic_DNA"/>
</dbReference>
<dbReference type="CDD" id="cd05389">
    <property type="entry name" value="CobQ_N"/>
    <property type="match status" value="1"/>
</dbReference>
<dbReference type="CDD" id="cd01750">
    <property type="entry name" value="GATase1_CobQ"/>
    <property type="match status" value="1"/>
</dbReference>
<dbReference type="PROSITE" id="PS51274">
    <property type="entry name" value="GATASE_COBBQ"/>
    <property type="match status" value="1"/>
</dbReference>
<dbReference type="InterPro" id="IPR047045">
    <property type="entry name" value="CobQ_N"/>
</dbReference>
<dbReference type="Pfam" id="PF07685">
    <property type="entry name" value="GATase_3"/>
    <property type="match status" value="1"/>
</dbReference>
<dbReference type="PANTHER" id="PTHR21343:SF1">
    <property type="entry name" value="COBYRIC ACID SYNTHASE"/>
    <property type="match status" value="1"/>
</dbReference>
<dbReference type="AlphaFoldDB" id="A0A399ERZ6"/>
<keyword evidence="3 4" id="KW-0315">Glutamine amidotransferase</keyword>
<dbReference type="GO" id="GO:0015420">
    <property type="term" value="F:ABC-type vitamin B12 transporter activity"/>
    <property type="evidence" value="ECO:0007669"/>
    <property type="project" value="UniProtKB-UniRule"/>
</dbReference>
<evidence type="ECO:0000313" key="8">
    <source>
        <dbReference type="Proteomes" id="UP000265341"/>
    </source>
</evidence>
<gene>
    <name evidence="4 7" type="primary">cobQ</name>
    <name evidence="7" type="ORF">Mrose_01814</name>
</gene>
<dbReference type="InterPro" id="IPR004459">
    <property type="entry name" value="CobQ_synth"/>
</dbReference>
<name>A0A399ERZ6_9DEIN</name>
<keyword evidence="2 4" id="KW-0169">Cobalamin biosynthesis</keyword>
<dbReference type="PANTHER" id="PTHR21343">
    <property type="entry name" value="DETHIOBIOTIN SYNTHETASE"/>
    <property type="match status" value="1"/>
</dbReference>
<feature type="domain" description="CobQ/CobB/MinD/ParA nucleotide binding" evidence="5">
    <location>
        <begin position="5"/>
        <end position="224"/>
    </location>
</feature>
<proteinExistence type="inferred from homology"/>
<dbReference type="NCBIfam" id="NF001989">
    <property type="entry name" value="PRK00784.1"/>
    <property type="match status" value="1"/>
</dbReference>
<feature type="active site" description="Nucleophile" evidence="4">
    <location>
        <position position="328"/>
    </location>
</feature>
<feature type="domain" description="CobB/CobQ-like glutamine amidotransferase" evidence="6">
    <location>
        <begin position="249"/>
        <end position="424"/>
    </location>
</feature>
<dbReference type="InterPro" id="IPR002586">
    <property type="entry name" value="CobQ/CobB/MinD/ParA_Nub-bd_dom"/>
</dbReference>
<evidence type="ECO:0000256" key="3">
    <source>
        <dbReference type="ARBA" id="ARBA00022962"/>
    </source>
</evidence>
<comment type="similarity">
    <text evidence="4">Belongs to the CobB/CobQ family. CobQ subfamily.</text>
</comment>
<sequence>MAKALMVQGCTSGAGKSFLVTALCRAYARRGLRVAPFKAQNMSNNARVVKGGEMGSAQYFQALAAGVEPEVRMNPVLIKPEADTKSQVVLLGRPDLELSRLPWAERKERLWPVVREALHSLLEDFDLLVLEGAGSPAEINLKHADIVNMRVAKEAGARVLLVADIDRGGAFAHLYGTYALLEPEEQALVAGFVLNKFRGDASLLPPGPQQLFELTGVRTLGVLPMWHTHGLPEEDGVLGPHPSQGAGFTVAVLAYPRLSNLDEFEPLKHLEGVRLVWARSARELAGADLLVLPGSKHTRADLEWLRAQGLEEAILAHHRSGRPILGICGGLQMMGAALRDPEGLEGGGSARGLELFPYQTVWVREKVQRRTTLRLPRLEGYWSSLSGLEVEGYEIRHGRTGEGGLVYAQGNLLAVYFHGLFENEGVLEGLFGGRAPGLEDTFERLADFLEAHLEPGVLERLISEGVS</sequence>
<feature type="active site" evidence="4">
    <location>
        <position position="418"/>
    </location>
</feature>
<evidence type="ECO:0000259" key="5">
    <source>
        <dbReference type="Pfam" id="PF01656"/>
    </source>
</evidence>
<dbReference type="NCBIfam" id="TIGR00313">
    <property type="entry name" value="cobQ"/>
    <property type="match status" value="1"/>
</dbReference>
<comment type="pathway">
    <text evidence="1 4">Cofactor biosynthesis; adenosylcobalamin biosynthesis.</text>
</comment>
<dbReference type="Gene3D" id="3.40.50.880">
    <property type="match status" value="1"/>
</dbReference>
<evidence type="ECO:0000313" key="7">
    <source>
        <dbReference type="EMBL" id="RIH86276.1"/>
    </source>
</evidence>
<dbReference type="InterPro" id="IPR029062">
    <property type="entry name" value="Class_I_gatase-like"/>
</dbReference>
<evidence type="ECO:0000256" key="2">
    <source>
        <dbReference type="ARBA" id="ARBA00022573"/>
    </source>
</evidence>
<dbReference type="SUPFAM" id="SSF52317">
    <property type="entry name" value="Class I glutamine amidotransferase-like"/>
    <property type="match status" value="1"/>
</dbReference>
<dbReference type="Gene3D" id="3.40.50.300">
    <property type="entry name" value="P-loop containing nucleotide triphosphate hydrolases"/>
    <property type="match status" value="1"/>
</dbReference>
<keyword evidence="8" id="KW-1185">Reference proteome</keyword>
<dbReference type="GO" id="GO:0003824">
    <property type="term" value="F:catalytic activity"/>
    <property type="evidence" value="ECO:0007669"/>
    <property type="project" value="InterPro"/>
</dbReference>
<dbReference type="InterPro" id="IPR027417">
    <property type="entry name" value="P-loop_NTPase"/>
</dbReference>
<dbReference type="RefSeq" id="WP_119277564.1">
    <property type="nucleotide sequence ID" value="NZ_QWLA01000031.1"/>
</dbReference>
<protein>
    <recommendedName>
        <fullName evidence="4">Cobyric acid synthase</fullName>
    </recommendedName>
</protein>
<evidence type="ECO:0000256" key="1">
    <source>
        <dbReference type="ARBA" id="ARBA00004953"/>
    </source>
</evidence>
<reference evidence="7 8" key="1">
    <citation type="submission" date="2018-08" db="EMBL/GenBank/DDBJ databases">
        <title>Meiothermus roseus NBRC 110900 genome sequencing project.</title>
        <authorList>
            <person name="Da Costa M.S."/>
            <person name="Albuquerque L."/>
            <person name="Raposo P."/>
            <person name="Froufe H.J.C."/>
            <person name="Barroso C.S."/>
            <person name="Egas C."/>
        </authorList>
    </citation>
    <scope>NUCLEOTIDE SEQUENCE [LARGE SCALE GENOMIC DNA]</scope>
    <source>
        <strain evidence="7 8">NBRC 110900</strain>
    </source>
</reference>
<comment type="function">
    <text evidence="4">Catalyzes amidations at positions B, D, E, and G on adenosylcobyrinic A,C-diamide. NH(2) groups are provided by glutamine, and one molecule of ATP is hydrogenolyzed for each amidation.</text>
</comment>
<accession>A0A399ERZ6</accession>
<evidence type="ECO:0000259" key="6">
    <source>
        <dbReference type="Pfam" id="PF07685"/>
    </source>
</evidence>
<organism evidence="7 8">
    <name type="scientific">Calidithermus roseus</name>
    <dbReference type="NCBI Taxonomy" id="1644118"/>
    <lineage>
        <taxon>Bacteria</taxon>
        <taxon>Thermotogati</taxon>
        <taxon>Deinococcota</taxon>
        <taxon>Deinococci</taxon>
        <taxon>Thermales</taxon>
        <taxon>Thermaceae</taxon>
        <taxon>Calidithermus</taxon>
    </lineage>
</organism>
<dbReference type="GO" id="GO:0009236">
    <property type="term" value="P:cobalamin biosynthetic process"/>
    <property type="evidence" value="ECO:0007669"/>
    <property type="project" value="UniProtKB-UniRule"/>
</dbReference>
<dbReference type="Pfam" id="PF01656">
    <property type="entry name" value="CbiA"/>
    <property type="match status" value="1"/>
</dbReference>
<dbReference type="UniPathway" id="UPA00148"/>
<dbReference type="Proteomes" id="UP000265341">
    <property type="component" value="Unassembled WGS sequence"/>
</dbReference>
<dbReference type="PROSITE" id="PS51273">
    <property type="entry name" value="GATASE_TYPE_1"/>
    <property type="match status" value="1"/>
</dbReference>
<comment type="caution">
    <text evidence="7">The sequence shown here is derived from an EMBL/GenBank/DDBJ whole genome shotgun (WGS) entry which is preliminary data.</text>
</comment>
<dbReference type="SUPFAM" id="SSF52540">
    <property type="entry name" value="P-loop containing nucleoside triphosphate hydrolases"/>
    <property type="match status" value="1"/>
</dbReference>
<dbReference type="InterPro" id="IPR033949">
    <property type="entry name" value="CobQ_GATase1"/>
</dbReference>
<dbReference type="OrthoDB" id="9808302at2"/>